<reference evidence="1" key="1">
    <citation type="submission" date="2021-11" db="EMBL/GenBank/DDBJ databases">
        <title>Fusarium solani-melongenae Genome sequencing and assembly.</title>
        <authorList>
            <person name="Xie S."/>
            <person name="Huang L."/>
            <person name="Zhang X."/>
        </authorList>
    </citation>
    <scope>NUCLEOTIDE SEQUENCE</scope>
    <source>
        <strain evidence="1">CRI 24-3</strain>
    </source>
</reference>
<keyword evidence="2" id="KW-1185">Reference proteome</keyword>
<gene>
    <name evidence="1" type="ORF">LCI18_009269</name>
</gene>
<name>A0ACD3ZAJ7_FUSSC</name>
<protein>
    <submittedName>
        <fullName evidence="1">Uncharacterized protein</fullName>
    </submittedName>
</protein>
<sequence>MLSLCVPSAPPSNLPVHYPTSTQPINPRPLSISIHFQFFSCKPRCSGFPLPRLIMPPRTGKRKPSATESNHTQDVAPKKTTRAPRKPTIGTAKQGRGKNAANGAGEGKLLGDASKRRKVLVGDAKKQVQNRGNDLIKFINEMKTRPPQVEKNILREELSSEFGPVLPWMNPLSAPQKGSHQNLPDLMLNTLNELESTVEGYEKLVKKETGIKAPTWMHWEQDAKDLNNLGQQGLKMASKIVNHVIMPDLHALPAKPAENASDIEKLAWELIADAIPKRPEETWGKTAQEQLRAFIGVLELHPATQ</sequence>
<organism evidence="1 2">
    <name type="scientific">Fusarium solani subsp. cucurbitae</name>
    <name type="common">Neocosmosporum cucurbitae</name>
    <dbReference type="NCBI Taxonomy" id="2747967"/>
    <lineage>
        <taxon>Eukaryota</taxon>
        <taxon>Fungi</taxon>
        <taxon>Dikarya</taxon>
        <taxon>Ascomycota</taxon>
        <taxon>Pezizomycotina</taxon>
        <taxon>Sordariomycetes</taxon>
        <taxon>Hypocreomycetidae</taxon>
        <taxon>Hypocreales</taxon>
        <taxon>Nectriaceae</taxon>
        <taxon>Fusarium</taxon>
        <taxon>Fusarium solani species complex</taxon>
    </lineage>
</organism>
<proteinExistence type="predicted"/>
<evidence type="ECO:0000313" key="2">
    <source>
        <dbReference type="Proteomes" id="UP000830768"/>
    </source>
</evidence>
<accession>A0ACD3ZAJ7</accession>
<dbReference type="Proteomes" id="UP000830768">
    <property type="component" value="Chromosome 8"/>
</dbReference>
<dbReference type="EMBL" id="CP090036">
    <property type="protein sequence ID" value="UPK98334.1"/>
    <property type="molecule type" value="Genomic_DNA"/>
</dbReference>
<evidence type="ECO:0000313" key="1">
    <source>
        <dbReference type="EMBL" id="UPK98334.1"/>
    </source>
</evidence>